<organism evidence="3 4">
    <name type="scientific">Saponaria officinalis</name>
    <name type="common">Common soapwort</name>
    <name type="synonym">Lychnis saponaria</name>
    <dbReference type="NCBI Taxonomy" id="3572"/>
    <lineage>
        <taxon>Eukaryota</taxon>
        <taxon>Viridiplantae</taxon>
        <taxon>Streptophyta</taxon>
        <taxon>Embryophyta</taxon>
        <taxon>Tracheophyta</taxon>
        <taxon>Spermatophyta</taxon>
        <taxon>Magnoliopsida</taxon>
        <taxon>eudicotyledons</taxon>
        <taxon>Gunneridae</taxon>
        <taxon>Pentapetalae</taxon>
        <taxon>Caryophyllales</taxon>
        <taxon>Caryophyllaceae</taxon>
        <taxon>Caryophylleae</taxon>
        <taxon>Saponaria</taxon>
    </lineage>
</organism>
<name>A0AAW1IK82_SAPOF</name>
<feature type="compositionally biased region" description="Basic and acidic residues" evidence="1">
    <location>
        <begin position="101"/>
        <end position="116"/>
    </location>
</feature>
<sequence>MYKQSPSRGLKSKGVKLKHVLQVCVLLAICFWLIYQVKHSEKKIGGFDASDEKVVDNVQVDSEILRFGRKDLPRATEIGTRGGEKESEEENKPEEDELEREDVKTRETEEEQGRGDDETEENELEKKDAEREHERGEEEVDDDKEKEDNEEDVEENRTQNVEKEFPEKDEHFDADEDERAENVEKEFRGKDEHSDADEDEDGRKEDLSDVEDIQEVNKRGDGENADTHDAREEQYKADDASSEVALRVRSIIPKTENVTLDQANDIFGELDIEHKREIKSSDTRDVDSKEELDEEHPALSVGLQTVINANSSQITDVDESSSSRTNEDAEVIQNDPIDTFDINVAEEEKESTVDLDTLPDIKMEGQEAEEAMAE</sequence>
<feature type="compositionally biased region" description="Basic and acidic residues" evidence="1">
    <location>
        <begin position="274"/>
        <end position="289"/>
    </location>
</feature>
<keyword evidence="4" id="KW-1185">Reference proteome</keyword>
<evidence type="ECO:0000256" key="1">
    <source>
        <dbReference type="SAM" id="MobiDB-lite"/>
    </source>
</evidence>
<feature type="compositionally biased region" description="Acidic residues" evidence="1">
    <location>
        <begin position="86"/>
        <end position="100"/>
    </location>
</feature>
<reference evidence="3" key="1">
    <citation type="submission" date="2024-03" db="EMBL/GenBank/DDBJ databases">
        <title>WGS assembly of Saponaria officinalis var. Norfolk2.</title>
        <authorList>
            <person name="Jenkins J."/>
            <person name="Shu S."/>
            <person name="Grimwood J."/>
            <person name="Barry K."/>
            <person name="Goodstein D."/>
            <person name="Schmutz J."/>
            <person name="Leebens-Mack J."/>
            <person name="Osbourn A."/>
        </authorList>
    </citation>
    <scope>NUCLEOTIDE SEQUENCE [LARGE SCALE GENOMIC DNA]</scope>
    <source>
        <strain evidence="3">JIC</strain>
    </source>
</reference>
<dbReference type="PANTHER" id="PTHR33700:SF4">
    <property type="entry name" value="MYB-LIKE PROTEIN X"/>
    <property type="match status" value="1"/>
</dbReference>
<gene>
    <name evidence="3" type="ORF">RND81_09G134000</name>
</gene>
<keyword evidence="2" id="KW-0472">Membrane</keyword>
<comment type="caution">
    <text evidence="3">The sequence shown here is derived from an EMBL/GenBank/DDBJ whole genome shotgun (WGS) entry which is preliminary data.</text>
</comment>
<feature type="region of interest" description="Disordered" evidence="1">
    <location>
        <begin position="75"/>
        <end position="245"/>
    </location>
</feature>
<feature type="compositionally biased region" description="Basic and acidic residues" evidence="1">
    <location>
        <begin position="124"/>
        <end position="136"/>
    </location>
</feature>
<feature type="compositionally biased region" description="Acidic residues" evidence="1">
    <location>
        <begin position="137"/>
        <end position="154"/>
    </location>
</feature>
<keyword evidence="2" id="KW-1133">Transmembrane helix</keyword>
<dbReference type="PANTHER" id="PTHR33700">
    <property type="entry name" value="MYB-LIKE PROTEIN X"/>
    <property type="match status" value="1"/>
</dbReference>
<evidence type="ECO:0000313" key="3">
    <source>
        <dbReference type="EMBL" id="KAK9690519.1"/>
    </source>
</evidence>
<keyword evidence="2" id="KW-0812">Transmembrane</keyword>
<evidence type="ECO:0000313" key="4">
    <source>
        <dbReference type="Proteomes" id="UP001443914"/>
    </source>
</evidence>
<proteinExistence type="predicted"/>
<feature type="region of interest" description="Disordered" evidence="1">
    <location>
        <begin position="274"/>
        <end position="374"/>
    </location>
</feature>
<dbReference type="EMBL" id="JBDFQZ010000009">
    <property type="protein sequence ID" value="KAK9690519.1"/>
    <property type="molecule type" value="Genomic_DNA"/>
</dbReference>
<dbReference type="Proteomes" id="UP001443914">
    <property type="component" value="Unassembled WGS sequence"/>
</dbReference>
<accession>A0AAW1IK82</accession>
<feature type="compositionally biased region" description="Polar residues" evidence="1">
    <location>
        <begin position="302"/>
        <end position="324"/>
    </location>
</feature>
<feature type="compositionally biased region" description="Basic and acidic residues" evidence="1">
    <location>
        <begin position="215"/>
        <end position="239"/>
    </location>
</feature>
<dbReference type="AlphaFoldDB" id="A0AAW1IK82"/>
<evidence type="ECO:0000256" key="2">
    <source>
        <dbReference type="SAM" id="Phobius"/>
    </source>
</evidence>
<feature type="compositionally biased region" description="Basic and acidic residues" evidence="1">
    <location>
        <begin position="155"/>
        <end position="171"/>
    </location>
</feature>
<feature type="transmembrane region" description="Helical" evidence="2">
    <location>
        <begin position="20"/>
        <end position="37"/>
    </location>
</feature>
<feature type="compositionally biased region" description="Basic and acidic residues" evidence="1">
    <location>
        <begin position="180"/>
        <end position="193"/>
    </location>
</feature>
<protein>
    <submittedName>
        <fullName evidence="3">Uncharacterized protein</fullName>
    </submittedName>
</protein>